<name>A0A5B9R827_9BACT</name>
<dbReference type="EMBL" id="CP042914">
    <property type="protein sequence ID" value="QEG42693.1"/>
    <property type="molecule type" value="Genomic_DNA"/>
</dbReference>
<proteinExistence type="predicted"/>
<evidence type="ECO:0000313" key="1">
    <source>
        <dbReference type="EMBL" id="QEG42693.1"/>
    </source>
</evidence>
<organism evidence="1 2">
    <name type="scientific">Roseimaritima ulvae</name>
    <dbReference type="NCBI Taxonomy" id="980254"/>
    <lineage>
        <taxon>Bacteria</taxon>
        <taxon>Pseudomonadati</taxon>
        <taxon>Planctomycetota</taxon>
        <taxon>Planctomycetia</taxon>
        <taxon>Pirellulales</taxon>
        <taxon>Pirellulaceae</taxon>
        <taxon>Roseimaritima</taxon>
    </lineage>
</organism>
<dbReference type="Proteomes" id="UP000325286">
    <property type="component" value="Chromosome"/>
</dbReference>
<protein>
    <submittedName>
        <fullName evidence="1">Uncharacterized protein</fullName>
    </submittedName>
</protein>
<evidence type="ECO:0000313" key="2">
    <source>
        <dbReference type="Proteomes" id="UP000325286"/>
    </source>
</evidence>
<reference evidence="1 2" key="1">
    <citation type="submission" date="2019-08" db="EMBL/GenBank/DDBJ databases">
        <title>Deep-cultivation of Planctomycetes and their phenomic and genomic characterization uncovers novel biology.</title>
        <authorList>
            <person name="Wiegand S."/>
            <person name="Jogler M."/>
            <person name="Boedeker C."/>
            <person name="Pinto D."/>
            <person name="Vollmers J."/>
            <person name="Rivas-Marin E."/>
            <person name="Kohn T."/>
            <person name="Peeters S.H."/>
            <person name="Heuer A."/>
            <person name="Rast P."/>
            <person name="Oberbeckmann S."/>
            <person name="Bunk B."/>
            <person name="Jeske O."/>
            <person name="Meyerdierks A."/>
            <person name="Storesund J.E."/>
            <person name="Kallscheuer N."/>
            <person name="Luecker S."/>
            <person name="Lage O.M."/>
            <person name="Pohl T."/>
            <person name="Merkel B.J."/>
            <person name="Hornburger P."/>
            <person name="Mueller R.-W."/>
            <person name="Bruemmer F."/>
            <person name="Labrenz M."/>
            <person name="Spormann A.M."/>
            <person name="Op den Camp H."/>
            <person name="Overmann J."/>
            <person name="Amann R."/>
            <person name="Jetten M.S.M."/>
            <person name="Mascher T."/>
            <person name="Medema M.H."/>
            <person name="Devos D.P."/>
            <person name="Kaster A.-K."/>
            <person name="Ovreas L."/>
            <person name="Rohde M."/>
            <person name="Galperin M.Y."/>
            <person name="Jogler C."/>
        </authorList>
    </citation>
    <scope>NUCLEOTIDE SEQUENCE [LARGE SCALE GENOMIC DNA]</scope>
    <source>
        <strain evidence="1 2">UC8</strain>
    </source>
</reference>
<accession>A0A5B9R827</accession>
<keyword evidence="2" id="KW-1185">Reference proteome</keyword>
<gene>
    <name evidence="1" type="ORF">UC8_47350</name>
</gene>
<sequence length="62" mass="6757">MTAKSGVSFDLPPVIDDNAASGPVAVIYFLSPWRFLAPAPFSLKLLIHLFRSESTRPLNGNL</sequence>
<dbReference type="KEGG" id="rul:UC8_47350"/>
<dbReference type="AlphaFoldDB" id="A0A5B9R827"/>